<dbReference type="Gene3D" id="6.10.340.10">
    <property type="match status" value="1"/>
</dbReference>
<name>A0A840EXE3_9ACTN</name>
<dbReference type="InterPro" id="IPR050697">
    <property type="entry name" value="Adenylyl/Guanylyl_Cyclase_3/4"/>
</dbReference>
<feature type="transmembrane region" description="Helical" evidence="7">
    <location>
        <begin position="263"/>
        <end position="284"/>
    </location>
</feature>
<dbReference type="GO" id="GO:0006171">
    <property type="term" value="P:cAMP biosynthetic process"/>
    <property type="evidence" value="ECO:0007669"/>
    <property type="project" value="TreeGrafter"/>
</dbReference>
<comment type="similarity">
    <text evidence="2">Belongs to the adenylyl cyclase class-3 family.</text>
</comment>
<keyword evidence="11" id="KW-1185">Reference proteome</keyword>
<feature type="transmembrane region" description="Helical" evidence="7">
    <location>
        <begin position="55"/>
        <end position="81"/>
    </location>
</feature>
<organism evidence="10 11">
    <name type="scientific">Gordonia humi</name>
    <dbReference type="NCBI Taxonomy" id="686429"/>
    <lineage>
        <taxon>Bacteria</taxon>
        <taxon>Bacillati</taxon>
        <taxon>Actinomycetota</taxon>
        <taxon>Actinomycetes</taxon>
        <taxon>Mycobacteriales</taxon>
        <taxon>Gordoniaceae</taxon>
        <taxon>Gordonia</taxon>
    </lineage>
</organism>
<feature type="domain" description="HAMP" evidence="9">
    <location>
        <begin position="285"/>
        <end position="337"/>
    </location>
</feature>
<dbReference type="SUPFAM" id="SSF158472">
    <property type="entry name" value="HAMP domain-like"/>
    <property type="match status" value="1"/>
</dbReference>
<dbReference type="InterPro" id="IPR029787">
    <property type="entry name" value="Nucleotide_cyclase"/>
</dbReference>
<evidence type="ECO:0000259" key="8">
    <source>
        <dbReference type="PROSITE" id="PS50125"/>
    </source>
</evidence>
<evidence type="ECO:0000256" key="5">
    <source>
        <dbReference type="ARBA" id="ARBA00022989"/>
    </source>
</evidence>
<dbReference type="Proteomes" id="UP000551501">
    <property type="component" value="Unassembled WGS sequence"/>
</dbReference>
<evidence type="ECO:0000313" key="11">
    <source>
        <dbReference type="Proteomes" id="UP000551501"/>
    </source>
</evidence>
<proteinExistence type="inferred from homology"/>
<dbReference type="Pfam" id="PF00211">
    <property type="entry name" value="Guanylate_cyc"/>
    <property type="match status" value="1"/>
</dbReference>
<dbReference type="RefSeq" id="WP_183370122.1">
    <property type="nucleotide sequence ID" value="NZ_BAABHL010000050.1"/>
</dbReference>
<dbReference type="GO" id="GO:0035556">
    <property type="term" value="P:intracellular signal transduction"/>
    <property type="evidence" value="ECO:0007669"/>
    <property type="project" value="InterPro"/>
</dbReference>
<dbReference type="CDD" id="cd07302">
    <property type="entry name" value="CHD"/>
    <property type="match status" value="1"/>
</dbReference>
<dbReference type="InterPro" id="IPR003660">
    <property type="entry name" value="HAMP_dom"/>
</dbReference>
<dbReference type="PANTHER" id="PTHR43081:SF17">
    <property type="entry name" value="BLL5647 PROTEIN"/>
    <property type="match status" value="1"/>
</dbReference>
<feature type="transmembrane region" description="Helical" evidence="7">
    <location>
        <begin position="151"/>
        <end position="169"/>
    </location>
</feature>
<comment type="caution">
    <text evidence="10">The sequence shown here is derived from an EMBL/GenBank/DDBJ whole genome shotgun (WGS) entry which is preliminary data.</text>
</comment>
<feature type="domain" description="Guanylate cyclase" evidence="8">
    <location>
        <begin position="369"/>
        <end position="492"/>
    </location>
</feature>
<feature type="transmembrane region" description="Helical" evidence="7">
    <location>
        <begin position="228"/>
        <end position="251"/>
    </location>
</feature>
<keyword evidence="5 7" id="KW-1133">Transmembrane helix</keyword>
<evidence type="ECO:0000313" key="10">
    <source>
        <dbReference type="EMBL" id="MBB4135018.1"/>
    </source>
</evidence>
<dbReference type="GO" id="GO:0005886">
    <property type="term" value="C:plasma membrane"/>
    <property type="evidence" value="ECO:0007669"/>
    <property type="project" value="UniProtKB-SubCell"/>
</dbReference>
<evidence type="ECO:0000256" key="4">
    <source>
        <dbReference type="ARBA" id="ARBA00022692"/>
    </source>
</evidence>
<sequence length="575" mass="61254">MIRRQRAAAHRIADWIDENATASAVMGLSAEGRRGDAEILELDAATRRMFARRGVVIGGLIVAGAKILIGIETFVAVLLAFNGGRLDLSTDADYPPLMGEVLVALVLGTLVSVIASFILLIPQFRWFISVESAEPADEARRDQVRAIPRRLVLADLLGWVVASGVYAILADIAVVFLLAVAGAFGLAAVTSGCLTYLFAESAARPLSTLALRGSSIDGVMHGVRERMVVVWVVSSAVPMVGLILMNVGRGLGWVPPVADRVDWATVLLAVVALTSGARVVGLVNRAIADPLNDMREVVEAARSGDLTRRVAVYDASELGVLQAGLNSMLDGLSERERMRDIFSRHVGHGVAQLALEHDGELVGANTDVAVIFVDITGSTAFAADRDPRETAAVLNAFFSIVADAVHRSGGFINKFEGDAALAVFGAPAPLDDPARAALTAARELGVELSEKLPLEWGMGVSFGRVFAGNIGARTRYEYTVIGDPVNESARLSDLAKLGFSPVYASRGAVEAAHEDEAASWKRVDRQVLRGRTHVTEIHAPVDLLSRPEPPSLGSVLADLVKFAMPHDHIHGKEKK</sequence>
<dbReference type="Pfam" id="PF00672">
    <property type="entry name" value="HAMP"/>
    <property type="match status" value="1"/>
</dbReference>
<dbReference type="InterPro" id="IPR001054">
    <property type="entry name" value="A/G_cyclase"/>
</dbReference>
<dbReference type="SMART" id="SM00304">
    <property type="entry name" value="HAMP"/>
    <property type="match status" value="1"/>
</dbReference>
<keyword evidence="3" id="KW-1003">Cell membrane</keyword>
<dbReference type="PROSITE" id="PS50125">
    <property type="entry name" value="GUANYLATE_CYCLASE_2"/>
    <property type="match status" value="1"/>
</dbReference>
<reference evidence="10 11" key="1">
    <citation type="submission" date="2020-08" db="EMBL/GenBank/DDBJ databases">
        <title>Sequencing the genomes of 1000 actinobacteria strains.</title>
        <authorList>
            <person name="Klenk H.-P."/>
        </authorList>
    </citation>
    <scope>NUCLEOTIDE SEQUENCE [LARGE SCALE GENOMIC DNA]</scope>
    <source>
        <strain evidence="10 11">DSM 45298</strain>
    </source>
</reference>
<accession>A0A840EXE3</accession>
<dbReference type="SUPFAM" id="SSF55073">
    <property type="entry name" value="Nucleotide cyclase"/>
    <property type="match status" value="1"/>
</dbReference>
<evidence type="ECO:0000256" key="6">
    <source>
        <dbReference type="ARBA" id="ARBA00023136"/>
    </source>
</evidence>
<evidence type="ECO:0000256" key="7">
    <source>
        <dbReference type="SAM" id="Phobius"/>
    </source>
</evidence>
<feature type="transmembrane region" description="Helical" evidence="7">
    <location>
        <begin position="101"/>
        <end position="121"/>
    </location>
</feature>
<feature type="transmembrane region" description="Helical" evidence="7">
    <location>
        <begin position="175"/>
        <end position="199"/>
    </location>
</feature>
<dbReference type="AlphaFoldDB" id="A0A840EXE3"/>
<protein>
    <submittedName>
        <fullName evidence="10">Class 3 adenylate cyclase</fullName>
    </submittedName>
</protein>
<dbReference type="PROSITE" id="PS50885">
    <property type="entry name" value="HAMP"/>
    <property type="match status" value="1"/>
</dbReference>
<evidence type="ECO:0000256" key="2">
    <source>
        <dbReference type="ARBA" id="ARBA00005381"/>
    </source>
</evidence>
<dbReference type="SMART" id="SM00044">
    <property type="entry name" value="CYCc"/>
    <property type="match status" value="1"/>
</dbReference>
<evidence type="ECO:0000256" key="3">
    <source>
        <dbReference type="ARBA" id="ARBA00022475"/>
    </source>
</evidence>
<dbReference type="PANTHER" id="PTHR43081">
    <property type="entry name" value="ADENYLATE CYCLASE, TERMINAL-DIFFERENTIATION SPECIFIC-RELATED"/>
    <property type="match status" value="1"/>
</dbReference>
<keyword evidence="4 7" id="KW-0812">Transmembrane</keyword>
<dbReference type="CDD" id="cd06225">
    <property type="entry name" value="HAMP"/>
    <property type="match status" value="1"/>
</dbReference>
<dbReference type="GO" id="GO:0004016">
    <property type="term" value="F:adenylate cyclase activity"/>
    <property type="evidence" value="ECO:0007669"/>
    <property type="project" value="UniProtKB-ARBA"/>
</dbReference>
<evidence type="ECO:0000259" key="9">
    <source>
        <dbReference type="PROSITE" id="PS50885"/>
    </source>
</evidence>
<dbReference type="EMBL" id="JACIFP010000001">
    <property type="protein sequence ID" value="MBB4135018.1"/>
    <property type="molecule type" value="Genomic_DNA"/>
</dbReference>
<gene>
    <name evidence="10" type="ORF">BKA16_001570</name>
</gene>
<keyword evidence="6 7" id="KW-0472">Membrane</keyword>
<comment type="subcellular location">
    <subcellularLocation>
        <location evidence="1">Cell membrane</location>
        <topology evidence="1">Multi-pass membrane protein</topology>
    </subcellularLocation>
</comment>
<evidence type="ECO:0000256" key="1">
    <source>
        <dbReference type="ARBA" id="ARBA00004651"/>
    </source>
</evidence>
<dbReference type="Gene3D" id="3.30.70.1230">
    <property type="entry name" value="Nucleotide cyclase"/>
    <property type="match status" value="1"/>
</dbReference>